<dbReference type="PANTHER" id="PTHR33112">
    <property type="entry name" value="DOMAIN PROTEIN, PUTATIVE-RELATED"/>
    <property type="match status" value="1"/>
</dbReference>
<dbReference type="Pfam" id="PF06985">
    <property type="entry name" value="HET"/>
    <property type="match status" value="1"/>
</dbReference>
<keyword evidence="3" id="KW-1185">Reference proteome</keyword>
<protein>
    <submittedName>
        <fullName evidence="2">HET-domain-containing protein</fullName>
    </submittedName>
</protein>
<evidence type="ECO:0000259" key="1">
    <source>
        <dbReference type="Pfam" id="PF06985"/>
    </source>
</evidence>
<feature type="non-terminal residue" evidence="2">
    <location>
        <position position="1"/>
    </location>
</feature>
<evidence type="ECO:0000313" key="3">
    <source>
        <dbReference type="Proteomes" id="UP000799444"/>
    </source>
</evidence>
<feature type="non-terminal residue" evidence="2">
    <location>
        <position position="207"/>
    </location>
</feature>
<organism evidence="2 3">
    <name type="scientific">Polyplosphaeria fusca</name>
    <dbReference type="NCBI Taxonomy" id="682080"/>
    <lineage>
        <taxon>Eukaryota</taxon>
        <taxon>Fungi</taxon>
        <taxon>Dikarya</taxon>
        <taxon>Ascomycota</taxon>
        <taxon>Pezizomycotina</taxon>
        <taxon>Dothideomycetes</taxon>
        <taxon>Pleosporomycetidae</taxon>
        <taxon>Pleosporales</taxon>
        <taxon>Tetraplosphaeriaceae</taxon>
        <taxon>Polyplosphaeria</taxon>
    </lineage>
</organism>
<sequence>QEWLHFCHKKHSCAMRYSRPAKLKIIDCKTMEIVTAPPNCNYFALSYVWGKPSAATEGLTPSLLEPHSTPEVLRNAAPVVRDAIQIVKNLGKRYLWVDKYCIPQEDAEMKTKQIKQMDLIYEGAYCTIVVAAGENDAYGIPGLSRPRLVQPSCSIGNTEYVSTLPDPQMEIRRSVWMTRAWTYQEAFCSARRLIFTDHQVYFECKTM</sequence>
<accession>A0A9P4UXJ6</accession>
<dbReference type="InterPro" id="IPR010730">
    <property type="entry name" value="HET"/>
</dbReference>
<dbReference type="PANTHER" id="PTHR33112:SF1">
    <property type="entry name" value="HETEROKARYON INCOMPATIBILITY DOMAIN-CONTAINING PROTEIN"/>
    <property type="match status" value="1"/>
</dbReference>
<dbReference type="Proteomes" id="UP000799444">
    <property type="component" value="Unassembled WGS sequence"/>
</dbReference>
<gene>
    <name evidence="2" type="ORF">EJ04DRAFT_390594</name>
</gene>
<name>A0A9P4UXJ6_9PLEO</name>
<feature type="domain" description="Heterokaryon incompatibility" evidence="1">
    <location>
        <begin position="42"/>
        <end position="185"/>
    </location>
</feature>
<comment type="caution">
    <text evidence="2">The sequence shown here is derived from an EMBL/GenBank/DDBJ whole genome shotgun (WGS) entry which is preliminary data.</text>
</comment>
<proteinExistence type="predicted"/>
<dbReference type="OrthoDB" id="5428863at2759"/>
<dbReference type="EMBL" id="ML996181">
    <property type="protein sequence ID" value="KAF2732207.1"/>
    <property type="molecule type" value="Genomic_DNA"/>
</dbReference>
<dbReference type="AlphaFoldDB" id="A0A9P4UXJ6"/>
<reference evidence="2" key="1">
    <citation type="journal article" date="2020" name="Stud. Mycol.">
        <title>101 Dothideomycetes genomes: a test case for predicting lifestyles and emergence of pathogens.</title>
        <authorList>
            <person name="Haridas S."/>
            <person name="Albert R."/>
            <person name="Binder M."/>
            <person name="Bloem J."/>
            <person name="Labutti K."/>
            <person name="Salamov A."/>
            <person name="Andreopoulos B."/>
            <person name="Baker S."/>
            <person name="Barry K."/>
            <person name="Bills G."/>
            <person name="Bluhm B."/>
            <person name="Cannon C."/>
            <person name="Castanera R."/>
            <person name="Culley D."/>
            <person name="Daum C."/>
            <person name="Ezra D."/>
            <person name="Gonzalez J."/>
            <person name="Henrissat B."/>
            <person name="Kuo A."/>
            <person name="Liang C."/>
            <person name="Lipzen A."/>
            <person name="Lutzoni F."/>
            <person name="Magnuson J."/>
            <person name="Mondo S."/>
            <person name="Nolan M."/>
            <person name="Ohm R."/>
            <person name="Pangilinan J."/>
            <person name="Park H.-J."/>
            <person name="Ramirez L."/>
            <person name="Alfaro M."/>
            <person name="Sun H."/>
            <person name="Tritt A."/>
            <person name="Yoshinaga Y."/>
            <person name="Zwiers L.-H."/>
            <person name="Turgeon B."/>
            <person name="Goodwin S."/>
            <person name="Spatafora J."/>
            <person name="Crous P."/>
            <person name="Grigoriev I."/>
        </authorList>
    </citation>
    <scope>NUCLEOTIDE SEQUENCE</scope>
    <source>
        <strain evidence="2">CBS 125425</strain>
    </source>
</reference>
<evidence type="ECO:0000313" key="2">
    <source>
        <dbReference type="EMBL" id="KAF2732207.1"/>
    </source>
</evidence>